<accession>A0A8J3ZBE3</accession>
<dbReference type="Pfam" id="PF00085">
    <property type="entry name" value="Thioredoxin"/>
    <property type="match status" value="1"/>
</dbReference>
<dbReference type="InterPro" id="IPR050620">
    <property type="entry name" value="Thioredoxin_H-type-like"/>
</dbReference>
<comment type="caution">
    <text evidence="2">The sequence shown here is derived from an EMBL/GenBank/DDBJ whole genome shotgun (WGS) entry which is preliminary data.</text>
</comment>
<feature type="domain" description="Thioredoxin" evidence="1">
    <location>
        <begin position="1"/>
        <end position="114"/>
    </location>
</feature>
<reference evidence="2" key="1">
    <citation type="submission" date="2021-01" db="EMBL/GenBank/DDBJ databases">
        <title>Whole genome shotgun sequence of Virgisporangium aurantiacum NBRC 16421.</title>
        <authorList>
            <person name="Komaki H."/>
            <person name="Tamura T."/>
        </authorList>
    </citation>
    <scope>NUCLEOTIDE SEQUENCE</scope>
    <source>
        <strain evidence="2">NBRC 16421</strain>
    </source>
</reference>
<evidence type="ECO:0000313" key="3">
    <source>
        <dbReference type="Proteomes" id="UP000612585"/>
    </source>
</evidence>
<dbReference type="Proteomes" id="UP000612585">
    <property type="component" value="Unassembled WGS sequence"/>
</dbReference>
<dbReference type="AlphaFoldDB" id="A0A8J3ZBE3"/>
<dbReference type="PANTHER" id="PTHR10438">
    <property type="entry name" value="THIOREDOXIN"/>
    <property type="match status" value="1"/>
</dbReference>
<dbReference type="SUPFAM" id="SSF52833">
    <property type="entry name" value="Thioredoxin-like"/>
    <property type="match status" value="1"/>
</dbReference>
<gene>
    <name evidence="2" type="primary">trxB1</name>
    <name evidence="2" type="ORF">Vau01_061660</name>
</gene>
<dbReference type="InterPro" id="IPR036249">
    <property type="entry name" value="Thioredoxin-like_sf"/>
</dbReference>
<dbReference type="EMBL" id="BOPG01000037">
    <property type="protein sequence ID" value="GIJ58650.1"/>
    <property type="molecule type" value="Genomic_DNA"/>
</dbReference>
<evidence type="ECO:0000259" key="1">
    <source>
        <dbReference type="PROSITE" id="PS51352"/>
    </source>
</evidence>
<organism evidence="2 3">
    <name type="scientific">Virgisporangium aurantiacum</name>
    <dbReference type="NCBI Taxonomy" id="175570"/>
    <lineage>
        <taxon>Bacteria</taxon>
        <taxon>Bacillati</taxon>
        <taxon>Actinomycetota</taxon>
        <taxon>Actinomycetes</taxon>
        <taxon>Micromonosporales</taxon>
        <taxon>Micromonosporaceae</taxon>
        <taxon>Virgisporangium</taxon>
    </lineage>
</organism>
<dbReference type="PANTHER" id="PTHR10438:SF468">
    <property type="entry name" value="THIOREDOXIN-1-RELATED"/>
    <property type="match status" value="1"/>
</dbReference>
<dbReference type="PROSITE" id="PS51352">
    <property type="entry name" value="THIOREDOXIN_2"/>
    <property type="match status" value="1"/>
</dbReference>
<protein>
    <submittedName>
        <fullName evidence="2">Thioredoxin</fullName>
    </submittedName>
</protein>
<dbReference type="InterPro" id="IPR013766">
    <property type="entry name" value="Thioredoxin_domain"/>
</dbReference>
<name>A0A8J3ZBE3_9ACTN</name>
<sequence>MLGRGASVGAIDLTFADFQRLVSQGGRFVVNFSADWCPASRTFMPIFQRSSQRHPDVVFGKVDTSVEKELSAVMEITSIPTLMAVYGGEMVYRQAGVHQAHEVDQVLAALRRAR</sequence>
<evidence type="ECO:0000313" key="2">
    <source>
        <dbReference type="EMBL" id="GIJ58650.1"/>
    </source>
</evidence>
<dbReference type="CDD" id="cd02947">
    <property type="entry name" value="TRX_family"/>
    <property type="match status" value="1"/>
</dbReference>
<proteinExistence type="predicted"/>
<dbReference type="Gene3D" id="3.40.30.10">
    <property type="entry name" value="Glutaredoxin"/>
    <property type="match status" value="1"/>
</dbReference>
<keyword evidence="3" id="KW-1185">Reference proteome</keyword>